<dbReference type="SUPFAM" id="SSF158694">
    <property type="entry name" value="UraD-Like"/>
    <property type="match status" value="1"/>
</dbReference>
<evidence type="ECO:0000256" key="2">
    <source>
        <dbReference type="SAM" id="Coils"/>
    </source>
</evidence>
<dbReference type="AlphaFoldDB" id="A0A1E4TE56"/>
<evidence type="ECO:0000313" key="5">
    <source>
        <dbReference type="Proteomes" id="UP000095023"/>
    </source>
</evidence>
<evidence type="ECO:0000256" key="1">
    <source>
        <dbReference type="ARBA" id="ARBA00022631"/>
    </source>
</evidence>
<gene>
    <name evidence="4" type="ORF">CANCADRAFT_1776</name>
</gene>
<reference evidence="5" key="1">
    <citation type="submission" date="2016-02" db="EMBL/GenBank/DDBJ databases">
        <title>Comparative genomics of biotechnologically important yeasts.</title>
        <authorList>
            <consortium name="DOE Joint Genome Institute"/>
            <person name="Riley R."/>
            <person name="Haridas S."/>
            <person name="Wolfe K.H."/>
            <person name="Lopes M.R."/>
            <person name="Hittinger C.T."/>
            <person name="Goker M."/>
            <person name="Salamov A."/>
            <person name="Wisecaver J."/>
            <person name="Long T.M."/>
            <person name="Aerts A.L."/>
            <person name="Barry K."/>
            <person name="Choi C."/>
            <person name="Clum A."/>
            <person name="Coughlan A.Y."/>
            <person name="Deshpande S."/>
            <person name="Douglass A.P."/>
            <person name="Hanson S.J."/>
            <person name="Klenk H.-P."/>
            <person name="Labutti K."/>
            <person name="Lapidus A."/>
            <person name="Lindquist E."/>
            <person name="Lipzen A."/>
            <person name="Meier-Kolthoff J.P."/>
            <person name="Ohm R.A."/>
            <person name="Otillar R.P."/>
            <person name="Pangilinan J."/>
            <person name="Peng Y."/>
            <person name="Rokas A."/>
            <person name="Rosa C.A."/>
            <person name="Scheuner C."/>
            <person name="Sibirny A.A."/>
            <person name="Slot J.C."/>
            <person name="Stielow J.B."/>
            <person name="Sun H."/>
            <person name="Kurtzman C.P."/>
            <person name="Blackwell M."/>
            <person name="Jeffries T.W."/>
            <person name="Grigoriev I.V."/>
        </authorList>
    </citation>
    <scope>NUCLEOTIDE SEQUENCE [LARGE SCALE GENOMIC DNA]</scope>
    <source>
        <strain evidence="5">NRRL Y-17796</strain>
    </source>
</reference>
<protein>
    <recommendedName>
        <fullName evidence="3">Oxo-4-hydroxy-4-carboxy-5-ureidoimidazoline decarboxylase domain-containing protein</fullName>
    </recommendedName>
</protein>
<dbReference type="Proteomes" id="UP000095023">
    <property type="component" value="Unassembled WGS sequence"/>
</dbReference>
<dbReference type="Pfam" id="PF09349">
    <property type="entry name" value="OHCU_decarbox"/>
    <property type="match status" value="1"/>
</dbReference>
<dbReference type="InterPro" id="IPR036778">
    <property type="entry name" value="OHCU_decarboxylase_sf"/>
</dbReference>
<dbReference type="PANTHER" id="PTHR37987:SF1">
    <property type="entry name" value="OXO-4-HYDROXY-4-CARBOXY-5-UREIDOIMIDAZOLINE DECARBOXYLASE DOMAIN-CONTAINING PROTEIN"/>
    <property type="match status" value="1"/>
</dbReference>
<dbReference type="OrthoDB" id="5398391at2759"/>
<feature type="domain" description="Oxo-4-hydroxy-4-carboxy-5-ureidoimidazoline decarboxylase" evidence="3">
    <location>
        <begin position="12"/>
        <end position="172"/>
    </location>
</feature>
<dbReference type="InterPro" id="IPR018020">
    <property type="entry name" value="OHCU_decarboxylase"/>
</dbReference>
<evidence type="ECO:0000259" key="3">
    <source>
        <dbReference type="Pfam" id="PF09349"/>
    </source>
</evidence>
<dbReference type="PANTHER" id="PTHR37987">
    <property type="entry name" value="CHROMOSOME 9, WHOLE GENOME SHOTGUN SEQUENCE"/>
    <property type="match status" value="1"/>
</dbReference>
<evidence type="ECO:0000313" key="4">
    <source>
        <dbReference type="EMBL" id="ODV90045.1"/>
    </source>
</evidence>
<feature type="coiled-coil region" evidence="2">
    <location>
        <begin position="90"/>
        <end position="162"/>
    </location>
</feature>
<accession>A0A1E4TE56</accession>
<keyword evidence="5" id="KW-1185">Reference proteome</keyword>
<dbReference type="EMBL" id="KV453842">
    <property type="protein sequence ID" value="ODV90045.1"/>
    <property type="molecule type" value="Genomic_DNA"/>
</dbReference>
<sequence length="180" mass="20378">MNLPSPSTFINLDAMEQKSVLDKLFEPSQILADKVRSDLEKTEISFTSYDEIAQYVGRILRGMNSSESIQEQKDLLAILGAHPRLGAKKVESAQSQQEQASLQAAAKEEQERLAELNAEYERTFPGMIYVVFVNGRSREEIMKNMRERIDRGRIDLEKLEAIDAMCAIAIDRSKKLLANL</sequence>
<dbReference type="Gene3D" id="1.10.3330.10">
    <property type="entry name" value="Oxo-4-hydroxy-4-carboxy-5-ureidoimidazoline decarboxylase"/>
    <property type="match status" value="1"/>
</dbReference>
<keyword evidence="2" id="KW-0175">Coiled coil</keyword>
<organism evidence="4 5">
    <name type="scientific">Tortispora caseinolytica NRRL Y-17796</name>
    <dbReference type="NCBI Taxonomy" id="767744"/>
    <lineage>
        <taxon>Eukaryota</taxon>
        <taxon>Fungi</taxon>
        <taxon>Dikarya</taxon>
        <taxon>Ascomycota</taxon>
        <taxon>Saccharomycotina</taxon>
        <taxon>Trigonopsidomycetes</taxon>
        <taxon>Trigonopsidales</taxon>
        <taxon>Trigonopsidaceae</taxon>
        <taxon>Tortispora</taxon>
    </lineage>
</organism>
<name>A0A1E4TE56_9ASCO</name>
<proteinExistence type="predicted"/>
<keyword evidence="1" id="KW-0659">Purine metabolism</keyword>
<dbReference type="GO" id="GO:0006144">
    <property type="term" value="P:purine nucleobase metabolic process"/>
    <property type="evidence" value="ECO:0007669"/>
    <property type="project" value="UniProtKB-KW"/>
</dbReference>